<dbReference type="CDD" id="cd16443">
    <property type="entry name" value="LplA"/>
    <property type="match status" value="1"/>
</dbReference>
<keyword evidence="2 3" id="KW-0012">Acyltransferase</keyword>
<keyword evidence="6" id="KW-1185">Reference proteome</keyword>
<comment type="similarity">
    <text evidence="3">Belongs to the octanoyltransferase LipL family.</text>
</comment>
<dbReference type="InterPro" id="IPR050664">
    <property type="entry name" value="Octanoyltrans_LipM/LipL"/>
</dbReference>
<dbReference type="PANTHER" id="PTHR43679">
    <property type="entry name" value="OCTANOYLTRANSFERASE LIPM-RELATED"/>
    <property type="match status" value="1"/>
</dbReference>
<organism evidence="5 6">
    <name type="scientific">Halalkalibacter nanhaiisediminis</name>
    <dbReference type="NCBI Taxonomy" id="688079"/>
    <lineage>
        <taxon>Bacteria</taxon>
        <taxon>Bacillati</taxon>
        <taxon>Bacillota</taxon>
        <taxon>Bacilli</taxon>
        <taxon>Bacillales</taxon>
        <taxon>Bacillaceae</taxon>
        <taxon>Halalkalibacter</taxon>
    </lineage>
</organism>
<dbReference type="InterPro" id="IPR024897">
    <property type="entry name" value="LipL"/>
</dbReference>
<dbReference type="EMBL" id="VLKZ01000001">
    <property type="protein sequence ID" value="TWI59734.1"/>
    <property type="molecule type" value="Genomic_DNA"/>
</dbReference>
<protein>
    <recommendedName>
        <fullName evidence="3">Octanoyl-[GcvH]:protein N-octanoyltransferase</fullName>
        <ecNumber evidence="3">2.3.1.204</ecNumber>
    </recommendedName>
    <alternativeName>
        <fullName evidence="3">Octanoyl-[GcvH]:E2 amidotransferase</fullName>
    </alternativeName>
</protein>
<keyword evidence="1 3" id="KW-0808">Transferase</keyword>
<evidence type="ECO:0000313" key="6">
    <source>
        <dbReference type="Proteomes" id="UP000315711"/>
    </source>
</evidence>
<dbReference type="GO" id="GO:0009249">
    <property type="term" value="P:protein lipoylation"/>
    <property type="evidence" value="ECO:0007669"/>
    <property type="project" value="UniProtKB-UniRule"/>
</dbReference>
<evidence type="ECO:0000313" key="5">
    <source>
        <dbReference type="EMBL" id="TWI59734.1"/>
    </source>
</evidence>
<comment type="function">
    <text evidence="3">Catalyzes the amidotransfer (transamidation) of the octanoyl moiety from octanoyl-GcvH to the lipoyl domain of the E2 subunit of lipoate-dependent enzymes.</text>
</comment>
<dbReference type="InterPro" id="IPR045864">
    <property type="entry name" value="aa-tRNA-synth_II/BPL/LPL"/>
</dbReference>
<evidence type="ECO:0000256" key="3">
    <source>
        <dbReference type="HAMAP-Rule" id="MF_02119"/>
    </source>
</evidence>
<accession>A0A562QSL8</accession>
<dbReference type="PANTHER" id="PTHR43679:SF2">
    <property type="entry name" value="OCTANOYL-[GCVH]:PROTEIN N-OCTANOYLTRANSFERASE"/>
    <property type="match status" value="1"/>
</dbReference>
<dbReference type="Gene3D" id="3.30.930.10">
    <property type="entry name" value="Bira Bifunctional Protein, Domain 2"/>
    <property type="match status" value="1"/>
</dbReference>
<dbReference type="OrthoDB" id="2080934at2"/>
<comment type="catalytic activity">
    <reaction evidence="3">
        <text>N(6)-octanoyl-L-lysyl-[glycine-cleavage complex H protein] + L-lysyl-[lipoyl-carrier protein] = N(6)-octanoyl-L-lysyl-[lipoyl-carrier protein] + L-lysyl-[glycine-cleavage complex H protein]</text>
        <dbReference type="Rhea" id="RHEA:20213"/>
        <dbReference type="Rhea" id="RHEA-COMP:10500"/>
        <dbReference type="Rhea" id="RHEA-COMP:10501"/>
        <dbReference type="Rhea" id="RHEA-COMP:10503"/>
        <dbReference type="Rhea" id="RHEA-COMP:10504"/>
        <dbReference type="ChEBI" id="CHEBI:29969"/>
        <dbReference type="ChEBI" id="CHEBI:78809"/>
        <dbReference type="EC" id="2.3.1.204"/>
    </reaction>
</comment>
<proteinExistence type="inferred from homology"/>
<dbReference type="AlphaFoldDB" id="A0A562QSL8"/>
<dbReference type="RefSeq" id="WP_144448568.1">
    <property type="nucleotide sequence ID" value="NZ_VLKZ01000001.1"/>
</dbReference>
<name>A0A562QSL8_9BACI</name>
<dbReference type="Proteomes" id="UP000315711">
    <property type="component" value="Unassembled WGS sequence"/>
</dbReference>
<dbReference type="Pfam" id="PF21948">
    <property type="entry name" value="LplA-B_cat"/>
    <property type="match status" value="1"/>
</dbReference>
<dbReference type="InterPro" id="IPR004143">
    <property type="entry name" value="BPL_LPL_catalytic"/>
</dbReference>
<evidence type="ECO:0000259" key="4">
    <source>
        <dbReference type="PROSITE" id="PS51733"/>
    </source>
</evidence>
<comment type="caution">
    <text evidence="5">The sequence shown here is derived from an EMBL/GenBank/DDBJ whole genome shotgun (WGS) entry which is preliminary data.</text>
</comment>
<evidence type="ECO:0000256" key="2">
    <source>
        <dbReference type="ARBA" id="ARBA00023315"/>
    </source>
</evidence>
<reference evidence="5 6" key="1">
    <citation type="journal article" date="2015" name="Stand. Genomic Sci.">
        <title>Genomic Encyclopedia of Bacterial and Archaeal Type Strains, Phase III: the genomes of soil and plant-associated and newly described type strains.</title>
        <authorList>
            <person name="Whitman W.B."/>
            <person name="Woyke T."/>
            <person name="Klenk H.P."/>
            <person name="Zhou Y."/>
            <person name="Lilburn T.G."/>
            <person name="Beck B.J."/>
            <person name="De Vos P."/>
            <person name="Vandamme P."/>
            <person name="Eisen J.A."/>
            <person name="Garrity G."/>
            <person name="Hugenholtz P."/>
            <person name="Kyrpides N.C."/>
        </authorList>
    </citation>
    <scope>NUCLEOTIDE SEQUENCE [LARGE SCALE GENOMIC DNA]</scope>
    <source>
        <strain evidence="5 6">CGMCC 1.10116</strain>
    </source>
</reference>
<dbReference type="EC" id="2.3.1.204" evidence="3"/>
<dbReference type="HAMAP" id="MF_02119">
    <property type="entry name" value="LipL"/>
    <property type="match status" value="1"/>
</dbReference>
<sequence length="278" mass="31365">MEGFIQATAKTWRFLDHTTFGPSFDALQSFAYDDTFCTMIGQQHADPMIRTWVHHDTVVLGIQDSRLPYIDDGRSYLEEQGYRVIVRNSGGLAVMLDEGVLNISLIIKEEKGLSIDAGYELMYELIRKMFSSFDVEIKAYEIVGSYCPGSFDLSIGGKKFAGISQRRIRGGIAVQIYLCVNGVGSERAEVIRQFYAYAVKGEPTRFTYPIVVPETMASLSELLCEKLTVADVMKRLLLTVQAEGVQMIPHSLTNEEMSLFSEQYERVLARNEKVLYNS</sequence>
<feature type="site" description="Lowers pKa of active site Cys" evidence="3">
    <location>
        <position position="159"/>
    </location>
</feature>
<evidence type="ECO:0000256" key="1">
    <source>
        <dbReference type="ARBA" id="ARBA00022679"/>
    </source>
</evidence>
<dbReference type="PROSITE" id="PS51733">
    <property type="entry name" value="BPL_LPL_CATALYTIC"/>
    <property type="match status" value="1"/>
</dbReference>
<comment type="miscellaneous">
    <text evidence="3">The reaction proceeds via a thioester-linked acyl-enzyme intermediate.</text>
</comment>
<gene>
    <name evidence="3" type="primary">lipL</name>
    <name evidence="5" type="ORF">IQ10_00155</name>
</gene>
<dbReference type="GO" id="GO:0009107">
    <property type="term" value="P:lipoate biosynthetic process"/>
    <property type="evidence" value="ECO:0007669"/>
    <property type="project" value="UniProtKB-UniRule"/>
</dbReference>
<dbReference type="SUPFAM" id="SSF55681">
    <property type="entry name" value="Class II aaRS and biotin synthetases"/>
    <property type="match status" value="1"/>
</dbReference>
<comment type="pathway">
    <text evidence="3">Protein modification; protein lipoylation via endogenous pathway; protein N(6)-(lipoyl)lysine from octanoyl-[acyl-carrier-protein].</text>
</comment>
<dbReference type="GO" id="GO:0033819">
    <property type="term" value="F:lipoyl(octanoyl) transferase activity"/>
    <property type="evidence" value="ECO:0007669"/>
    <property type="project" value="InterPro"/>
</dbReference>
<feature type="active site" description="Acyl-thioester intermediate" evidence="3">
    <location>
        <position position="147"/>
    </location>
</feature>
<feature type="domain" description="BPL/LPL catalytic" evidence="4">
    <location>
        <begin position="43"/>
        <end position="227"/>
    </location>
</feature>